<dbReference type="Pfam" id="PF16332">
    <property type="entry name" value="DUF4962"/>
    <property type="match status" value="1"/>
</dbReference>
<dbReference type="Proteomes" id="UP000435649">
    <property type="component" value="Unassembled WGS sequence"/>
</dbReference>
<accession>A0A844G235</accession>
<dbReference type="InterPro" id="IPR012480">
    <property type="entry name" value="Hepar_II_III_C"/>
</dbReference>
<feature type="domain" description="Heparinase II/III-like C-terminal" evidence="2">
    <location>
        <begin position="462"/>
        <end position="643"/>
    </location>
</feature>
<evidence type="ECO:0000313" key="5">
    <source>
        <dbReference type="Proteomes" id="UP000435649"/>
    </source>
</evidence>
<dbReference type="GO" id="GO:0016829">
    <property type="term" value="F:lyase activity"/>
    <property type="evidence" value="ECO:0007669"/>
    <property type="project" value="InterPro"/>
</dbReference>
<comment type="caution">
    <text evidence="4">The sequence shown here is derived from an EMBL/GenBank/DDBJ whole genome shotgun (WGS) entry which is preliminary data.</text>
</comment>
<dbReference type="InterPro" id="IPR032518">
    <property type="entry name" value="HepII_N"/>
</dbReference>
<dbReference type="SUPFAM" id="SSF48230">
    <property type="entry name" value="Chondroitin AC/alginate lyase"/>
    <property type="match status" value="1"/>
</dbReference>
<sequence length="704" mass="79435">MKFIGRHTGNTVFPSPEPGEAVGLNPPPLQWVPEPGSGPYRVTVTGADGGTLFDVETERNVFRFPAKLPAGRYRWNVRRGADERGEWAFTVSPDAVEFLPPSAEELLAALPAERPRHIYFPEELASLAAAHPVQLAILERNVKLALEEGFMRYPDFWRAGGRTDYRSALDEVRRFLDRNTAACALLWLFRRERRAGEYARRALLTVCEWNPAGACSVAGPWGDEVGLSIVRILPAVFDWVYELLSPQERRWAAETLRQHARQVYGLLTEGDYFGEPGNSHSGRLPGYLGELALVLHGEIPEEECRRWLACALDLYGSIFPHYGGRDGGWAEGPFYASSYTKWYLPFFLAVERISGFSFLVKPFFRHVAEFFLHFAVPGMECHPFGDGHWPTESEWPGFQAQNPFGIYAERFGPELARRFSARCDAAIERYELHLLDVIRPEPRAPLPPESRVGTDRSYVSHDAGLASLHTCLACPERDIAVFARASRYGTPSHQHADQGDFALLIGGQAFLAPSGSFGYQFGEPHHRIWTQQTVAANCFLIDGEGQKKNSPEATGWMETELEREDVSRIVMHLEEAYPMLERCTRTLIFNHRTGALTVTDEIRAAKPVAPDWRLHSYVAPEPDGAGFRIVRPAGILRFEVRGPGEAVYSAGNRYCYPNGAAEETVPCREREPQWHMNWRFAPAKEFVIEAVFHPDCNQRRKEEC</sequence>
<dbReference type="GO" id="GO:0030313">
    <property type="term" value="C:cell envelope"/>
    <property type="evidence" value="ECO:0007669"/>
    <property type="project" value="UniProtKB-SubCell"/>
</dbReference>
<protein>
    <submittedName>
        <fullName evidence="4">DUF4962 domain-containing protein</fullName>
    </submittedName>
</protein>
<dbReference type="AlphaFoldDB" id="A0A844G235"/>
<dbReference type="InterPro" id="IPR008929">
    <property type="entry name" value="Chondroitin_lyas"/>
</dbReference>
<dbReference type="Pfam" id="PF07940">
    <property type="entry name" value="Hepar_II_III_C"/>
    <property type="match status" value="1"/>
</dbReference>
<comment type="subcellular location">
    <subcellularLocation>
        <location evidence="1">Cell envelope</location>
    </subcellularLocation>
</comment>
<organism evidence="4 5">
    <name type="scientific">Victivallis lenta</name>
    <dbReference type="NCBI Taxonomy" id="2606640"/>
    <lineage>
        <taxon>Bacteria</taxon>
        <taxon>Pseudomonadati</taxon>
        <taxon>Lentisphaerota</taxon>
        <taxon>Lentisphaeria</taxon>
        <taxon>Victivallales</taxon>
        <taxon>Victivallaceae</taxon>
        <taxon>Victivallis</taxon>
    </lineage>
</organism>
<gene>
    <name evidence="4" type="ORF">FYJ85_07820</name>
</gene>
<feature type="domain" description="Heparinase II N-terminal" evidence="3">
    <location>
        <begin position="61"/>
        <end position="388"/>
    </location>
</feature>
<evidence type="ECO:0000313" key="4">
    <source>
        <dbReference type="EMBL" id="MST96955.1"/>
    </source>
</evidence>
<dbReference type="Gene3D" id="2.70.98.70">
    <property type="match status" value="1"/>
</dbReference>
<keyword evidence="5" id="KW-1185">Reference proteome</keyword>
<evidence type="ECO:0000256" key="1">
    <source>
        <dbReference type="ARBA" id="ARBA00004196"/>
    </source>
</evidence>
<reference evidence="4 5" key="1">
    <citation type="submission" date="2019-08" db="EMBL/GenBank/DDBJ databases">
        <title>In-depth cultivation of the pig gut microbiome towards novel bacterial diversity and tailored functional studies.</title>
        <authorList>
            <person name="Wylensek D."/>
            <person name="Hitch T.C.A."/>
            <person name="Clavel T."/>
        </authorList>
    </citation>
    <scope>NUCLEOTIDE SEQUENCE [LARGE SCALE GENOMIC DNA]</scope>
    <source>
        <strain evidence="4 5">BBE-744-WT-12</strain>
    </source>
</reference>
<dbReference type="EMBL" id="VUNS01000006">
    <property type="protein sequence ID" value="MST96955.1"/>
    <property type="molecule type" value="Genomic_DNA"/>
</dbReference>
<proteinExistence type="predicted"/>
<evidence type="ECO:0000259" key="2">
    <source>
        <dbReference type="Pfam" id="PF07940"/>
    </source>
</evidence>
<name>A0A844G235_9BACT</name>
<evidence type="ECO:0000259" key="3">
    <source>
        <dbReference type="Pfam" id="PF16332"/>
    </source>
</evidence>
<dbReference type="RefSeq" id="WP_154417742.1">
    <property type="nucleotide sequence ID" value="NZ_VUNS01000006.1"/>
</dbReference>
<dbReference type="Gene3D" id="1.50.10.100">
    <property type="entry name" value="Chondroitin AC/alginate lyase"/>
    <property type="match status" value="1"/>
</dbReference>